<name>A0A3P8K1Y3_9TREM</name>
<proteinExistence type="predicted"/>
<gene>
    <name evidence="1" type="ORF">SMTD_LOCUS17845</name>
</gene>
<organism evidence="1 2">
    <name type="scientific">Schistosoma mattheei</name>
    <dbReference type="NCBI Taxonomy" id="31246"/>
    <lineage>
        <taxon>Eukaryota</taxon>
        <taxon>Metazoa</taxon>
        <taxon>Spiralia</taxon>
        <taxon>Lophotrochozoa</taxon>
        <taxon>Platyhelminthes</taxon>
        <taxon>Trematoda</taxon>
        <taxon>Digenea</taxon>
        <taxon>Strigeidida</taxon>
        <taxon>Schistosomatoidea</taxon>
        <taxon>Schistosomatidae</taxon>
        <taxon>Schistosoma</taxon>
    </lineage>
</organism>
<dbReference type="AlphaFoldDB" id="A0A3P8K1Y3"/>
<protein>
    <submittedName>
        <fullName evidence="1">Uncharacterized protein</fullName>
    </submittedName>
</protein>
<dbReference type="Proteomes" id="UP000269396">
    <property type="component" value="Unassembled WGS sequence"/>
</dbReference>
<sequence>MAGTTSPDDDRRVHEQSHFTLITVLVAIELATSTGNKRKKLSYSRS</sequence>
<reference evidence="1 2" key="1">
    <citation type="submission" date="2018-11" db="EMBL/GenBank/DDBJ databases">
        <authorList>
            <consortium name="Pathogen Informatics"/>
        </authorList>
    </citation>
    <scope>NUCLEOTIDE SEQUENCE [LARGE SCALE GENOMIC DNA]</scope>
    <source>
        <strain>Denwood</strain>
        <strain evidence="2">Zambia</strain>
    </source>
</reference>
<evidence type="ECO:0000313" key="1">
    <source>
        <dbReference type="EMBL" id="VDP75343.1"/>
    </source>
</evidence>
<keyword evidence="2" id="KW-1185">Reference proteome</keyword>
<accession>A0A3P8K1Y3</accession>
<evidence type="ECO:0000313" key="2">
    <source>
        <dbReference type="Proteomes" id="UP000269396"/>
    </source>
</evidence>
<dbReference type="EMBL" id="UZAL01039388">
    <property type="protein sequence ID" value="VDP75343.1"/>
    <property type="molecule type" value="Genomic_DNA"/>
</dbReference>